<dbReference type="PANTHER" id="PTHR31384:SF21">
    <property type="entry name" value="AUXIN RESPONSE FACTOR 19"/>
    <property type="match status" value="1"/>
</dbReference>
<evidence type="ECO:0000259" key="7">
    <source>
        <dbReference type="PROSITE" id="PS51745"/>
    </source>
</evidence>
<sequence>MLKVNVNLAGLPAIVLPCGLGERGSSGLPVGLQMIGADFDEVCYINSLLTLKEKLLKVSHIFEQTLKDVTRYSGYEELRNDLARMFGIEGQLEDPRPSDWKLVYTDHENDILLVGDDPWEEFVNCVQNLKILSSVEVQQMSLDADLAAIPATNQVCSETDSGNAWKVHYEDTSAAASFNR</sequence>
<keyword evidence="4 6" id="KW-0539">Nucleus</keyword>
<dbReference type="InterPro" id="IPR044835">
    <property type="entry name" value="ARF_plant"/>
</dbReference>
<accession>A0A8S9FSM4</accession>
<dbReference type="GO" id="GO:0006355">
    <property type="term" value="P:regulation of DNA-templated transcription"/>
    <property type="evidence" value="ECO:0007669"/>
    <property type="project" value="InterPro"/>
</dbReference>
<name>A0A8S9FSM4_BRACR</name>
<keyword evidence="5 6" id="KW-0927">Auxin signaling pathway</keyword>
<protein>
    <recommendedName>
        <fullName evidence="6">Auxin-responsive protein</fullName>
    </recommendedName>
</protein>
<dbReference type="GO" id="GO:0009734">
    <property type="term" value="P:auxin-activated signaling pathway"/>
    <property type="evidence" value="ECO:0007669"/>
    <property type="project" value="UniProtKB-UniRule"/>
</dbReference>
<comment type="subunit">
    <text evidence="6">Homodimers and heterodimers.</text>
</comment>
<dbReference type="InterPro" id="IPR053793">
    <property type="entry name" value="PB1-like"/>
</dbReference>
<comment type="subcellular location">
    <subcellularLocation>
        <location evidence="1 6">Nucleus</location>
    </subcellularLocation>
</comment>
<reference evidence="8" key="1">
    <citation type="submission" date="2019-12" db="EMBL/GenBank/DDBJ databases">
        <title>Genome sequencing and annotation of Brassica cretica.</title>
        <authorList>
            <person name="Studholme D.J."/>
            <person name="Sarris P.F."/>
        </authorList>
    </citation>
    <scope>NUCLEOTIDE SEQUENCE</scope>
    <source>
        <strain evidence="8">PFS-001/15</strain>
        <tissue evidence="8">Leaf</tissue>
    </source>
</reference>
<keyword evidence="6" id="KW-0678">Repressor</keyword>
<keyword evidence="3 6" id="KW-0804">Transcription</keyword>
<dbReference type="Pfam" id="PF02309">
    <property type="entry name" value="AUX_IAA"/>
    <property type="match status" value="1"/>
</dbReference>
<evidence type="ECO:0000256" key="5">
    <source>
        <dbReference type="ARBA" id="ARBA00023294"/>
    </source>
</evidence>
<dbReference type="AlphaFoldDB" id="A0A8S9FSM4"/>
<dbReference type="Proteomes" id="UP000712281">
    <property type="component" value="Unassembled WGS sequence"/>
</dbReference>
<evidence type="ECO:0000256" key="1">
    <source>
        <dbReference type="ARBA" id="ARBA00004123"/>
    </source>
</evidence>
<comment type="similarity">
    <text evidence="6">Belongs to the Aux/IAA family.</text>
</comment>
<gene>
    <name evidence="8" type="ORF">F2Q68_00019775</name>
</gene>
<dbReference type="GO" id="GO:0005634">
    <property type="term" value="C:nucleus"/>
    <property type="evidence" value="ECO:0007669"/>
    <property type="project" value="UniProtKB-SubCell"/>
</dbReference>
<dbReference type="InterPro" id="IPR036928">
    <property type="entry name" value="AS_sf"/>
</dbReference>
<comment type="function">
    <text evidence="6">Aux/IAA proteins are short-lived transcriptional factors that function as repressors of early auxin response genes at low auxin concentrations.</text>
</comment>
<dbReference type="Gene3D" id="3.10.20.90">
    <property type="entry name" value="Phosphatidylinositol 3-kinase Catalytic Subunit, Chain A, domain 1"/>
    <property type="match status" value="1"/>
</dbReference>
<dbReference type="PROSITE" id="PS51745">
    <property type="entry name" value="PB1"/>
    <property type="match status" value="1"/>
</dbReference>
<evidence type="ECO:0000313" key="8">
    <source>
        <dbReference type="EMBL" id="KAF2535406.1"/>
    </source>
</evidence>
<feature type="domain" description="PB1" evidence="7">
    <location>
        <begin position="53"/>
        <end position="136"/>
    </location>
</feature>
<evidence type="ECO:0000313" key="9">
    <source>
        <dbReference type="Proteomes" id="UP000712281"/>
    </source>
</evidence>
<dbReference type="InterPro" id="IPR033389">
    <property type="entry name" value="AUX/IAA_dom"/>
</dbReference>
<evidence type="ECO:0000256" key="4">
    <source>
        <dbReference type="ARBA" id="ARBA00023242"/>
    </source>
</evidence>
<evidence type="ECO:0000256" key="2">
    <source>
        <dbReference type="ARBA" id="ARBA00023015"/>
    </source>
</evidence>
<dbReference type="SUPFAM" id="SSF54277">
    <property type="entry name" value="CAD &amp; PB1 domains"/>
    <property type="match status" value="1"/>
</dbReference>
<organism evidence="8 9">
    <name type="scientific">Brassica cretica</name>
    <name type="common">Mustard</name>
    <dbReference type="NCBI Taxonomy" id="69181"/>
    <lineage>
        <taxon>Eukaryota</taxon>
        <taxon>Viridiplantae</taxon>
        <taxon>Streptophyta</taxon>
        <taxon>Embryophyta</taxon>
        <taxon>Tracheophyta</taxon>
        <taxon>Spermatophyta</taxon>
        <taxon>Magnoliopsida</taxon>
        <taxon>eudicotyledons</taxon>
        <taxon>Gunneridae</taxon>
        <taxon>Pentapetalae</taxon>
        <taxon>rosids</taxon>
        <taxon>malvids</taxon>
        <taxon>Brassicales</taxon>
        <taxon>Brassicaceae</taxon>
        <taxon>Brassiceae</taxon>
        <taxon>Brassica</taxon>
    </lineage>
</organism>
<evidence type="ECO:0000256" key="3">
    <source>
        <dbReference type="ARBA" id="ARBA00023163"/>
    </source>
</evidence>
<keyword evidence="2 6" id="KW-0805">Transcription regulation</keyword>
<dbReference type="PANTHER" id="PTHR31384">
    <property type="entry name" value="AUXIN RESPONSE FACTOR 4-RELATED"/>
    <property type="match status" value="1"/>
</dbReference>
<dbReference type="SUPFAM" id="SSF75304">
    <property type="entry name" value="Amidase signature (AS) enzymes"/>
    <property type="match status" value="1"/>
</dbReference>
<evidence type="ECO:0000256" key="6">
    <source>
        <dbReference type="RuleBase" id="RU004549"/>
    </source>
</evidence>
<proteinExistence type="inferred from homology"/>
<dbReference type="FunFam" id="3.10.20.90:FF:000047">
    <property type="entry name" value="Auxin response factor"/>
    <property type="match status" value="1"/>
</dbReference>
<dbReference type="Gene3D" id="3.90.1300.10">
    <property type="entry name" value="Amidase signature (AS) domain"/>
    <property type="match status" value="1"/>
</dbReference>
<dbReference type="GO" id="GO:0003677">
    <property type="term" value="F:DNA binding"/>
    <property type="evidence" value="ECO:0007669"/>
    <property type="project" value="InterPro"/>
</dbReference>
<dbReference type="EMBL" id="QGKW02002228">
    <property type="protein sequence ID" value="KAF2535406.1"/>
    <property type="molecule type" value="Genomic_DNA"/>
</dbReference>
<comment type="caution">
    <text evidence="8">The sequence shown here is derived from an EMBL/GenBank/DDBJ whole genome shotgun (WGS) entry which is preliminary data.</text>
</comment>